<feature type="region of interest" description="Disordered" evidence="5">
    <location>
        <begin position="629"/>
        <end position="650"/>
    </location>
</feature>
<dbReference type="GO" id="GO:0055085">
    <property type="term" value="P:transmembrane transport"/>
    <property type="evidence" value="ECO:0007669"/>
    <property type="project" value="UniProtKB-ARBA"/>
</dbReference>
<feature type="compositionally biased region" description="Basic and acidic residues" evidence="5">
    <location>
        <begin position="284"/>
        <end position="295"/>
    </location>
</feature>
<dbReference type="SMART" id="SM00382">
    <property type="entry name" value="AAA"/>
    <property type="match status" value="2"/>
</dbReference>
<dbReference type="AlphaFoldDB" id="A0A2T0Q446"/>
<keyword evidence="4 7" id="KW-0067">ATP-binding</keyword>
<evidence type="ECO:0000256" key="1">
    <source>
        <dbReference type="ARBA" id="ARBA00005417"/>
    </source>
</evidence>
<dbReference type="PROSITE" id="PS00211">
    <property type="entry name" value="ABC_TRANSPORTER_1"/>
    <property type="match status" value="2"/>
</dbReference>
<dbReference type="OrthoDB" id="2986442at2"/>
<evidence type="ECO:0000256" key="5">
    <source>
        <dbReference type="SAM" id="MobiDB-lite"/>
    </source>
</evidence>
<name>A0A2T0Q446_9ACTN</name>
<dbReference type="GO" id="GO:0016887">
    <property type="term" value="F:ATP hydrolysis activity"/>
    <property type="evidence" value="ECO:0007669"/>
    <property type="project" value="InterPro"/>
</dbReference>
<dbReference type="PROSITE" id="PS50893">
    <property type="entry name" value="ABC_TRANSPORTER_2"/>
    <property type="match status" value="2"/>
</dbReference>
<dbReference type="GO" id="GO:0005524">
    <property type="term" value="F:ATP binding"/>
    <property type="evidence" value="ECO:0007669"/>
    <property type="project" value="UniProtKB-KW"/>
</dbReference>
<dbReference type="PANTHER" id="PTHR43776">
    <property type="entry name" value="TRANSPORT ATP-BINDING PROTEIN"/>
    <property type="match status" value="1"/>
</dbReference>
<dbReference type="FunFam" id="3.40.50.300:FF:000016">
    <property type="entry name" value="Oligopeptide ABC transporter ATP-binding component"/>
    <property type="match status" value="2"/>
</dbReference>
<evidence type="ECO:0000256" key="3">
    <source>
        <dbReference type="ARBA" id="ARBA00022741"/>
    </source>
</evidence>
<dbReference type="InterPro" id="IPR050319">
    <property type="entry name" value="ABC_transp_ATP-bind"/>
</dbReference>
<dbReference type="CDD" id="cd03257">
    <property type="entry name" value="ABC_NikE_OppD_transporters"/>
    <property type="match status" value="2"/>
</dbReference>
<keyword evidence="3" id="KW-0547">Nucleotide-binding</keyword>
<dbReference type="Gene3D" id="3.40.50.300">
    <property type="entry name" value="P-loop containing nucleotide triphosphate hydrolases"/>
    <property type="match status" value="2"/>
</dbReference>
<dbReference type="Proteomes" id="UP000237846">
    <property type="component" value="Unassembled WGS sequence"/>
</dbReference>
<sequence length="650" mass="68524">MNPAEPAQPAAGRSAESGVPVVSVRDLTIEFPTMDGTVTAVDGLSFELPPGGALGIVGESGSGKSATSLALMGLHRGTSARISGEIDVVGVDVVSASDAAVRAMRGNDIAMVFQDPMSSLHPQFTIGDQIVEAYRTHTGAGAAQARVRAVEALDRVGIPDAARRVRAYPHEFSGGMRQRVLIAMGLVCEPKVLLADEPTTALDVTVQAQILDLLEDLRADTGMGLILVSHDLGVVAGSTERILVMQKGKAVEEGTVHQVLGSPQHPYTQALLAAVPRVEVSRAERRAANRADREAAAAAGARPAETAAPAVPAEPGPSEPTATGATASGAAAEPAGPAPGASGTTAAGPSAAPASTGATAGVGAGEPLLTVSNVRQRFRIRGGLLGRATDFYAVDDVSFEVRKGETLGIVGESGSGKTTLSRMIMRLLTPTSGSIVFEGRDITRLSDRALRPLRRDIQMIFQNPYSSLNPRMTIGDSIGAALRVQGERDSKKVKGQVQDLLHRVGLEPDHYNRFPHAFSGGQRQRIAIARSLILRPKLIICDEPVSALDVSTQDQVLRLLSQLQDDFDLTLIFVAHDLAVVRQVSDRVAVMRKGKIVEMADGDSVYESPEHPYTKQLLAAAPVLNPDEARHRRAERARLRQQSTDPAVSA</sequence>
<comment type="caution">
    <text evidence="7">The sequence shown here is derived from an EMBL/GenBank/DDBJ whole genome shotgun (WGS) entry which is preliminary data.</text>
</comment>
<organism evidence="7 8">
    <name type="scientific">Allonocardiopsis opalescens</name>
    <dbReference type="NCBI Taxonomy" id="1144618"/>
    <lineage>
        <taxon>Bacteria</taxon>
        <taxon>Bacillati</taxon>
        <taxon>Actinomycetota</taxon>
        <taxon>Actinomycetes</taxon>
        <taxon>Streptosporangiales</taxon>
        <taxon>Allonocardiopsis</taxon>
    </lineage>
</organism>
<dbReference type="SUPFAM" id="SSF52540">
    <property type="entry name" value="P-loop containing nucleoside triphosphate hydrolases"/>
    <property type="match status" value="2"/>
</dbReference>
<feature type="compositionally biased region" description="Low complexity" evidence="5">
    <location>
        <begin position="319"/>
        <end position="361"/>
    </location>
</feature>
<dbReference type="Pfam" id="PF08352">
    <property type="entry name" value="oligo_HPY"/>
    <property type="match status" value="2"/>
</dbReference>
<dbReference type="InterPro" id="IPR027417">
    <property type="entry name" value="P-loop_NTPase"/>
</dbReference>
<dbReference type="InterPro" id="IPR003439">
    <property type="entry name" value="ABC_transporter-like_ATP-bd"/>
</dbReference>
<proteinExistence type="inferred from homology"/>
<evidence type="ECO:0000313" key="8">
    <source>
        <dbReference type="Proteomes" id="UP000237846"/>
    </source>
</evidence>
<dbReference type="RefSeq" id="WP_106245829.1">
    <property type="nucleotide sequence ID" value="NZ_PVZC01000004.1"/>
</dbReference>
<evidence type="ECO:0000313" key="7">
    <source>
        <dbReference type="EMBL" id="PRX98576.1"/>
    </source>
</evidence>
<feature type="region of interest" description="Disordered" evidence="5">
    <location>
        <begin position="284"/>
        <end position="361"/>
    </location>
</feature>
<dbReference type="Pfam" id="PF00005">
    <property type="entry name" value="ABC_tran"/>
    <property type="match status" value="2"/>
</dbReference>
<dbReference type="NCBIfam" id="NF007739">
    <property type="entry name" value="PRK10419.1"/>
    <property type="match status" value="2"/>
</dbReference>
<dbReference type="NCBIfam" id="NF008453">
    <property type="entry name" value="PRK11308.1"/>
    <property type="match status" value="2"/>
</dbReference>
<comment type="similarity">
    <text evidence="1">Belongs to the ABC transporter superfamily.</text>
</comment>
<dbReference type="InterPro" id="IPR013563">
    <property type="entry name" value="Oligopep_ABC_C"/>
</dbReference>
<feature type="domain" description="ABC transporter" evidence="6">
    <location>
        <begin position="22"/>
        <end position="272"/>
    </location>
</feature>
<evidence type="ECO:0000256" key="2">
    <source>
        <dbReference type="ARBA" id="ARBA00022448"/>
    </source>
</evidence>
<dbReference type="InterPro" id="IPR017871">
    <property type="entry name" value="ABC_transporter-like_CS"/>
</dbReference>
<feature type="compositionally biased region" description="Low complexity" evidence="5">
    <location>
        <begin position="296"/>
        <end position="311"/>
    </location>
</feature>
<accession>A0A2T0Q446</accession>
<dbReference type="GO" id="GO:0015833">
    <property type="term" value="P:peptide transport"/>
    <property type="evidence" value="ECO:0007669"/>
    <property type="project" value="InterPro"/>
</dbReference>
<feature type="domain" description="ABC transporter" evidence="6">
    <location>
        <begin position="369"/>
        <end position="618"/>
    </location>
</feature>
<reference evidence="7 8" key="1">
    <citation type="submission" date="2018-03" db="EMBL/GenBank/DDBJ databases">
        <title>Genomic Encyclopedia of Archaeal and Bacterial Type Strains, Phase II (KMG-II): from individual species to whole genera.</title>
        <authorList>
            <person name="Goeker M."/>
        </authorList>
    </citation>
    <scope>NUCLEOTIDE SEQUENCE [LARGE SCALE GENOMIC DNA]</scope>
    <source>
        <strain evidence="7 8">DSM 45601</strain>
    </source>
</reference>
<keyword evidence="2" id="KW-0813">Transport</keyword>
<evidence type="ECO:0000259" key="6">
    <source>
        <dbReference type="PROSITE" id="PS50893"/>
    </source>
</evidence>
<dbReference type="InterPro" id="IPR003593">
    <property type="entry name" value="AAA+_ATPase"/>
</dbReference>
<dbReference type="PANTHER" id="PTHR43776:SF7">
    <property type="entry name" value="D,D-DIPEPTIDE TRANSPORT ATP-BINDING PROTEIN DDPF-RELATED"/>
    <property type="match status" value="1"/>
</dbReference>
<feature type="compositionally biased region" description="Polar residues" evidence="5">
    <location>
        <begin position="641"/>
        <end position="650"/>
    </location>
</feature>
<gene>
    <name evidence="7" type="ORF">CLV72_104154</name>
</gene>
<keyword evidence="8" id="KW-1185">Reference proteome</keyword>
<evidence type="ECO:0000256" key="4">
    <source>
        <dbReference type="ARBA" id="ARBA00022840"/>
    </source>
</evidence>
<dbReference type="EMBL" id="PVZC01000004">
    <property type="protein sequence ID" value="PRX98576.1"/>
    <property type="molecule type" value="Genomic_DNA"/>
</dbReference>
<protein>
    <submittedName>
        <fullName evidence="7">Peptide/nickel transport system ATP-binding protein</fullName>
    </submittedName>
</protein>